<evidence type="ECO:0000259" key="9">
    <source>
        <dbReference type="PROSITE" id="PS52002"/>
    </source>
</evidence>
<dbReference type="Proteomes" id="UP000095023">
    <property type="component" value="Unassembled WGS sequence"/>
</dbReference>
<feature type="non-terminal residue" evidence="10">
    <location>
        <position position="1"/>
    </location>
</feature>
<dbReference type="PIRSF" id="PIRSF037188">
    <property type="entry name" value="U6_snRNA_Lsm7"/>
    <property type="match status" value="1"/>
</dbReference>
<name>A0A1E4TD73_9ASCO</name>
<reference evidence="11" key="1">
    <citation type="submission" date="2016-02" db="EMBL/GenBank/DDBJ databases">
        <title>Comparative genomics of biotechnologically important yeasts.</title>
        <authorList>
            <consortium name="DOE Joint Genome Institute"/>
            <person name="Riley R."/>
            <person name="Haridas S."/>
            <person name="Wolfe K.H."/>
            <person name="Lopes M.R."/>
            <person name="Hittinger C.T."/>
            <person name="Goker M."/>
            <person name="Salamov A."/>
            <person name="Wisecaver J."/>
            <person name="Long T.M."/>
            <person name="Aerts A.L."/>
            <person name="Barry K."/>
            <person name="Choi C."/>
            <person name="Clum A."/>
            <person name="Coughlan A.Y."/>
            <person name="Deshpande S."/>
            <person name="Douglass A.P."/>
            <person name="Hanson S.J."/>
            <person name="Klenk H.-P."/>
            <person name="Labutti K."/>
            <person name="Lapidus A."/>
            <person name="Lindquist E."/>
            <person name="Lipzen A."/>
            <person name="Meier-Kolthoff J.P."/>
            <person name="Ohm R.A."/>
            <person name="Otillar R.P."/>
            <person name="Pangilinan J."/>
            <person name="Peng Y."/>
            <person name="Rokas A."/>
            <person name="Rosa C.A."/>
            <person name="Scheuner C."/>
            <person name="Sibirny A.A."/>
            <person name="Slot J.C."/>
            <person name="Stielow J.B."/>
            <person name="Sun H."/>
            <person name="Kurtzman C.P."/>
            <person name="Blackwell M."/>
            <person name="Jeffries T.W."/>
            <person name="Grigoriev I.V."/>
        </authorList>
    </citation>
    <scope>NUCLEOTIDE SEQUENCE [LARGE SCALE GENOMIC DNA]</scope>
    <source>
        <strain evidence="11">NRRL Y-17796</strain>
    </source>
</reference>
<evidence type="ECO:0000256" key="6">
    <source>
        <dbReference type="ARBA" id="ARBA00023187"/>
    </source>
</evidence>
<dbReference type="GO" id="GO:0030490">
    <property type="term" value="P:maturation of SSU-rRNA"/>
    <property type="evidence" value="ECO:0007669"/>
    <property type="project" value="EnsemblFungi"/>
</dbReference>
<dbReference type="GO" id="GO:0046540">
    <property type="term" value="C:U4/U6 x U5 tri-snRNP complex"/>
    <property type="evidence" value="ECO:0007669"/>
    <property type="project" value="EnsemblFungi"/>
</dbReference>
<dbReference type="GO" id="GO:0071013">
    <property type="term" value="C:catalytic step 2 spliceosome"/>
    <property type="evidence" value="ECO:0007669"/>
    <property type="project" value="TreeGrafter"/>
</dbReference>
<proteinExistence type="inferred from homology"/>
<dbReference type="GO" id="GO:0000290">
    <property type="term" value="P:deadenylation-dependent decapping of nuclear-transcribed mRNA"/>
    <property type="evidence" value="ECO:0007669"/>
    <property type="project" value="EnsemblFungi"/>
</dbReference>
<dbReference type="InterPro" id="IPR047575">
    <property type="entry name" value="Sm"/>
</dbReference>
<dbReference type="OrthoDB" id="274944at2759"/>
<dbReference type="InterPro" id="IPR044641">
    <property type="entry name" value="Lsm7/SmG-like"/>
</dbReference>
<evidence type="ECO:0000256" key="8">
    <source>
        <dbReference type="ARBA" id="ARBA00023274"/>
    </source>
</evidence>
<evidence type="ECO:0000256" key="3">
    <source>
        <dbReference type="ARBA" id="ARBA00022664"/>
    </source>
</evidence>
<evidence type="ECO:0000256" key="2">
    <source>
        <dbReference type="ARBA" id="ARBA00006850"/>
    </source>
</evidence>
<evidence type="ECO:0000313" key="10">
    <source>
        <dbReference type="EMBL" id="ODV89704.1"/>
    </source>
</evidence>
<gene>
    <name evidence="10" type="ORF">CANCADRAFT_18456</name>
</gene>
<dbReference type="InterPro" id="IPR017132">
    <property type="entry name" value="Lsm7"/>
</dbReference>
<dbReference type="GO" id="GO:0005732">
    <property type="term" value="C:sno(s)RNA-containing ribonucleoprotein complex"/>
    <property type="evidence" value="ECO:0007669"/>
    <property type="project" value="EnsemblFungi"/>
</dbReference>
<dbReference type="PANTHER" id="PTHR10553:SF5">
    <property type="entry name" value="U6 SNRNA-ASSOCIATED SM-LIKE PROTEIN LSM7"/>
    <property type="match status" value="1"/>
</dbReference>
<dbReference type="AlphaFoldDB" id="A0A1E4TD73"/>
<dbReference type="PANTHER" id="PTHR10553">
    <property type="entry name" value="SMALL NUCLEAR RIBONUCLEOPROTEIN"/>
    <property type="match status" value="1"/>
</dbReference>
<keyword evidence="5" id="KW-0694">RNA-binding</keyword>
<evidence type="ECO:0000256" key="5">
    <source>
        <dbReference type="ARBA" id="ARBA00022884"/>
    </source>
</evidence>
<dbReference type="Pfam" id="PF01423">
    <property type="entry name" value="LSM"/>
    <property type="match status" value="1"/>
</dbReference>
<comment type="subcellular location">
    <subcellularLocation>
        <location evidence="1">Nucleus</location>
    </subcellularLocation>
</comment>
<keyword evidence="6" id="KW-0508">mRNA splicing</keyword>
<keyword evidence="7" id="KW-0539">Nucleus</keyword>
<dbReference type="GO" id="GO:0071004">
    <property type="term" value="C:U2-type prespliceosome"/>
    <property type="evidence" value="ECO:0007669"/>
    <property type="project" value="TreeGrafter"/>
</dbReference>
<comment type="similarity">
    <text evidence="2">Belongs to the snRNP Sm proteins family.</text>
</comment>
<dbReference type="Gene3D" id="2.30.30.100">
    <property type="match status" value="1"/>
</dbReference>
<dbReference type="GO" id="GO:0030620">
    <property type="term" value="F:U2 snRNA binding"/>
    <property type="evidence" value="ECO:0007669"/>
    <property type="project" value="EnsemblFungi"/>
</dbReference>
<feature type="non-terminal residue" evidence="10">
    <location>
        <position position="93"/>
    </location>
</feature>
<dbReference type="PROSITE" id="PS52002">
    <property type="entry name" value="SM"/>
    <property type="match status" value="1"/>
</dbReference>
<dbReference type="GO" id="GO:0005688">
    <property type="term" value="C:U6 snRNP"/>
    <property type="evidence" value="ECO:0007669"/>
    <property type="project" value="EnsemblFungi"/>
</dbReference>
<evidence type="ECO:0000256" key="4">
    <source>
        <dbReference type="ARBA" id="ARBA00022728"/>
    </source>
</evidence>
<dbReference type="GO" id="GO:0005730">
    <property type="term" value="C:nucleolus"/>
    <property type="evidence" value="ECO:0007669"/>
    <property type="project" value="EnsemblFungi"/>
</dbReference>
<keyword evidence="4" id="KW-0747">Spliceosome</keyword>
<evidence type="ECO:0000256" key="7">
    <source>
        <dbReference type="ARBA" id="ARBA00023242"/>
    </source>
</evidence>
<dbReference type="GO" id="GO:0005682">
    <property type="term" value="C:U5 snRNP"/>
    <property type="evidence" value="ECO:0007669"/>
    <property type="project" value="EnsemblFungi"/>
</dbReference>
<keyword evidence="3" id="KW-0507">mRNA processing</keyword>
<organism evidence="10 11">
    <name type="scientific">Tortispora caseinolytica NRRL Y-17796</name>
    <dbReference type="NCBI Taxonomy" id="767744"/>
    <lineage>
        <taxon>Eukaryota</taxon>
        <taxon>Fungi</taxon>
        <taxon>Dikarya</taxon>
        <taxon>Ascomycota</taxon>
        <taxon>Saccharomycotina</taxon>
        <taxon>Trigonopsidomycetes</taxon>
        <taxon>Trigonopsidales</taxon>
        <taxon>Trigonopsidaceae</taxon>
        <taxon>Tortispora</taxon>
    </lineage>
</organism>
<dbReference type="GO" id="GO:0000398">
    <property type="term" value="P:mRNA splicing, via spliceosome"/>
    <property type="evidence" value="ECO:0007669"/>
    <property type="project" value="EnsemblFungi"/>
</dbReference>
<feature type="domain" description="Sm" evidence="9">
    <location>
        <begin position="10"/>
        <end position="81"/>
    </location>
</feature>
<protein>
    <recommendedName>
        <fullName evidence="9">Sm domain-containing protein</fullName>
    </recommendedName>
</protein>
<dbReference type="GO" id="GO:0000932">
    <property type="term" value="C:P-body"/>
    <property type="evidence" value="ECO:0007669"/>
    <property type="project" value="EnsemblFungi"/>
</dbReference>
<dbReference type="EMBL" id="KV453843">
    <property type="protein sequence ID" value="ODV89704.1"/>
    <property type="molecule type" value="Genomic_DNA"/>
</dbReference>
<keyword evidence="11" id="KW-1185">Reference proteome</keyword>
<dbReference type="GO" id="GO:0008266">
    <property type="term" value="F:poly(U) RNA binding"/>
    <property type="evidence" value="ECO:0007669"/>
    <property type="project" value="EnsemblFungi"/>
</dbReference>
<accession>A0A1E4TD73</accession>
<dbReference type="InterPro" id="IPR010920">
    <property type="entry name" value="LSM_dom_sf"/>
</dbReference>
<dbReference type="CDD" id="cd01729">
    <property type="entry name" value="LSm7"/>
    <property type="match status" value="1"/>
</dbReference>
<dbReference type="GO" id="GO:0008033">
    <property type="term" value="P:tRNA processing"/>
    <property type="evidence" value="ECO:0007669"/>
    <property type="project" value="EnsemblFungi"/>
</dbReference>
<dbReference type="SUPFAM" id="SSF50182">
    <property type="entry name" value="Sm-like ribonucleoproteins"/>
    <property type="match status" value="1"/>
</dbReference>
<evidence type="ECO:0000256" key="1">
    <source>
        <dbReference type="ARBA" id="ARBA00004123"/>
    </source>
</evidence>
<evidence type="ECO:0000313" key="11">
    <source>
        <dbReference type="Proteomes" id="UP000095023"/>
    </source>
</evidence>
<dbReference type="InterPro" id="IPR001163">
    <property type="entry name" value="Sm_dom_euk/arc"/>
</dbReference>
<dbReference type="GO" id="GO:1990726">
    <property type="term" value="C:Lsm1-7-Pat1 complex"/>
    <property type="evidence" value="ECO:0007669"/>
    <property type="project" value="EnsemblFungi"/>
</dbReference>
<dbReference type="SMART" id="SM00651">
    <property type="entry name" value="Sm"/>
    <property type="match status" value="1"/>
</dbReference>
<sequence length="93" mass="10439">KQERPRKERQEIVDLAKYLDKKIIVNFSGGRQAVGTLKGYDKLMNLVLEDVEESIEGTTRSLPRIIARGPLLTSIAPLDGTEVINNPFTKTDE</sequence>
<keyword evidence="8" id="KW-0687">Ribonucleoprotein</keyword>